<evidence type="ECO:0000256" key="4">
    <source>
        <dbReference type="ARBA" id="ARBA00022825"/>
    </source>
</evidence>
<dbReference type="EMBL" id="AEDP01000004">
    <property type="protein sequence ID" value="EFL55122.1"/>
    <property type="molecule type" value="Genomic_DNA"/>
</dbReference>
<keyword evidence="3 5" id="KW-0378">Hydrolase</keyword>
<evidence type="ECO:0000256" key="3">
    <source>
        <dbReference type="ARBA" id="ARBA00022801"/>
    </source>
</evidence>
<feature type="active site" description="Charge relay system" evidence="5">
    <location>
        <position position="157"/>
    </location>
</feature>
<reference evidence="7 8" key="1">
    <citation type="submission" date="2010-08" db="EMBL/GenBank/DDBJ databases">
        <authorList>
            <person name="Durkin A.S."/>
            <person name="Madupu R."/>
            <person name="Torralba M."/>
            <person name="Gillis M."/>
            <person name="Methe B."/>
            <person name="Sutton G."/>
            <person name="Nelson K.E."/>
        </authorList>
    </citation>
    <scope>NUCLEOTIDE SEQUENCE [LARGE SCALE GENOMIC DNA]</scope>
    <source>
        <strain evidence="7 8">BVS033A4</strain>
    </source>
</reference>
<dbReference type="InterPro" id="IPR000209">
    <property type="entry name" value="Peptidase_S8/S53_dom"/>
</dbReference>
<keyword evidence="4 5" id="KW-0720">Serine protease</keyword>
<dbReference type="Gene3D" id="3.40.50.200">
    <property type="entry name" value="Peptidase S8/S53 domain"/>
    <property type="match status" value="1"/>
</dbReference>
<gene>
    <name evidence="7" type="ORF">HMPREF9289_0157</name>
</gene>
<dbReference type="Proteomes" id="UP000003807">
    <property type="component" value="Unassembled WGS sequence"/>
</dbReference>
<protein>
    <submittedName>
        <fullName evidence="7">Peptidase, S8/S53 family</fullName>
        <ecNumber evidence="7">3.4.21.-</ecNumber>
    </submittedName>
</protein>
<evidence type="ECO:0000256" key="1">
    <source>
        <dbReference type="ARBA" id="ARBA00011073"/>
    </source>
</evidence>
<evidence type="ECO:0000259" key="6">
    <source>
        <dbReference type="Pfam" id="PF00082"/>
    </source>
</evidence>
<keyword evidence="2 5" id="KW-0645">Protease</keyword>
<dbReference type="RefSeq" id="WP_004167025.1">
    <property type="nucleotide sequence ID" value="NZ_AEDP01000004.1"/>
</dbReference>
<evidence type="ECO:0000313" key="7">
    <source>
        <dbReference type="EMBL" id="EFL55122.1"/>
    </source>
</evidence>
<feature type="active site" description="Charge relay system" evidence="5">
    <location>
        <position position="318"/>
    </location>
</feature>
<organism evidence="7 8">
    <name type="scientific">Finegoldia magna BVS033A4</name>
    <dbReference type="NCBI Taxonomy" id="866773"/>
    <lineage>
        <taxon>Bacteria</taxon>
        <taxon>Bacillati</taxon>
        <taxon>Bacillota</taxon>
        <taxon>Tissierellia</taxon>
        <taxon>Tissierellales</taxon>
        <taxon>Peptoniphilaceae</taxon>
        <taxon>Finegoldia</taxon>
    </lineage>
</organism>
<dbReference type="GO" id="GO:0006508">
    <property type="term" value="P:proteolysis"/>
    <property type="evidence" value="ECO:0007669"/>
    <property type="project" value="UniProtKB-KW"/>
</dbReference>
<dbReference type="AlphaFoldDB" id="E1KUY3"/>
<dbReference type="Pfam" id="PF00082">
    <property type="entry name" value="Peptidase_S8"/>
    <property type="match status" value="1"/>
</dbReference>
<dbReference type="PANTHER" id="PTHR43806:SF11">
    <property type="entry name" value="CEREVISIN-RELATED"/>
    <property type="match status" value="1"/>
</dbReference>
<dbReference type="PROSITE" id="PS51892">
    <property type="entry name" value="SUBTILASE"/>
    <property type="match status" value="1"/>
</dbReference>
<dbReference type="SUPFAM" id="SSF52743">
    <property type="entry name" value="Subtilisin-like"/>
    <property type="match status" value="1"/>
</dbReference>
<dbReference type="InterPro" id="IPR050131">
    <property type="entry name" value="Peptidase_S8_subtilisin-like"/>
</dbReference>
<dbReference type="InterPro" id="IPR036852">
    <property type="entry name" value="Peptidase_S8/S53_dom_sf"/>
</dbReference>
<name>E1KUY3_FINMA</name>
<sequence length="376" mass="42860">MDKLAYTGVINHDENVEYPLNFSSDGIYEVVCKLNGGCEIKIKSSNYIDAHEIHKDYYKFHINVISRRKYILSIQGIFRHQCRYNIKLKKACIDKMYISKYQWYIKNYITGIDINILPVIDLCNKVDTRLGIIDSFIDVNNEEKNTNESDILSLKNHGEYISSIITGKYPLKGFYSLLKLERLNLYPIFKFDDNQYLKKTSDYFIDAISEASRNNIRVLNCSFGGWEYLESEYNAIKNARDILFVVSAGNNSTNIDLIPRYPACYNLDNIIVVGAVDKEGLLYKTSNYGKTVDIFAPGEDICGLIQNGSIMLKASGTSSAAAFVTALASLLIKLDHKLAPKDIKMLIKSKCTEIISKEIGENIKFINFEKSVNYFL</sequence>
<evidence type="ECO:0000313" key="8">
    <source>
        <dbReference type="Proteomes" id="UP000003807"/>
    </source>
</evidence>
<dbReference type="EC" id="3.4.21.-" evidence="7"/>
<comment type="similarity">
    <text evidence="1 5">Belongs to the peptidase S8 family.</text>
</comment>
<comment type="caution">
    <text evidence="7">The sequence shown here is derived from an EMBL/GenBank/DDBJ whole genome shotgun (WGS) entry which is preliminary data.</text>
</comment>
<accession>E1KUY3</accession>
<feature type="domain" description="Peptidase S8/S53" evidence="6">
    <location>
        <begin position="138"/>
        <end position="351"/>
    </location>
</feature>
<evidence type="ECO:0000256" key="5">
    <source>
        <dbReference type="PROSITE-ProRule" id="PRU01240"/>
    </source>
</evidence>
<evidence type="ECO:0000256" key="2">
    <source>
        <dbReference type="ARBA" id="ARBA00022670"/>
    </source>
</evidence>
<proteinExistence type="inferred from homology"/>
<dbReference type="PANTHER" id="PTHR43806">
    <property type="entry name" value="PEPTIDASE S8"/>
    <property type="match status" value="1"/>
</dbReference>
<feature type="active site" description="Charge relay system" evidence="5">
    <location>
        <position position="134"/>
    </location>
</feature>
<dbReference type="OrthoDB" id="9798386at2"/>
<dbReference type="GO" id="GO:0004252">
    <property type="term" value="F:serine-type endopeptidase activity"/>
    <property type="evidence" value="ECO:0007669"/>
    <property type="project" value="UniProtKB-UniRule"/>
</dbReference>